<feature type="non-terminal residue" evidence="1">
    <location>
        <position position="90"/>
    </location>
</feature>
<dbReference type="EMBL" id="JACXVP010000007">
    <property type="protein sequence ID" value="KAG5595526.1"/>
    <property type="molecule type" value="Genomic_DNA"/>
</dbReference>
<organism evidence="1 2">
    <name type="scientific">Solanum commersonii</name>
    <name type="common">Commerson's wild potato</name>
    <name type="synonym">Commerson's nightshade</name>
    <dbReference type="NCBI Taxonomy" id="4109"/>
    <lineage>
        <taxon>Eukaryota</taxon>
        <taxon>Viridiplantae</taxon>
        <taxon>Streptophyta</taxon>
        <taxon>Embryophyta</taxon>
        <taxon>Tracheophyta</taxon>
        <taxon>Spermatophyta</taxon>
        <taxon>Magnoliopsida</taxon>
        <taxon>eudicotyledons</taxon>
        <taxon>Gunneridae</taxon>
        <taxon>Pentapetalae</taxon>
        <taxon>asterids</taxon>
        <taxon>lamiids</taxon>
        <taxon>Solanales</taxon>
        <taxon>Solanaceae</taxon>
        <taxon>Solanoideae</taxon>
        <taxon>Solaneae</taxon>
        <taxon>Solanum</taxon>
    </lineage>
</organism>
<dbReference type="AlphaFoldDB" id="A0A9J5Y950"/>
<reference evidence="1 2" key="1">
    <citation type="submission" date="2020-09" db="EMBL/GenBank/DDBJ databases">
        <title>De no assembly of potato wild relative species, Solanum commersonii.</title>
        <authorList>
            <person name="Cho K."/>
        </authorList>
    </citation>
    <scope>NUCLEOTIDE SEQUENCE [LARGE SCALE GENOMIC DNA]</scope>
    <source>
        <strain evidence="1">LZ3.2</strain>
        <tissue evidence="1">Leaf</tissue>
    </source>
</reference>
<name>A0A9J5Y950_SOLCO</name>
<accession>A0A9J5Y950</accession>
<comment type="caution">
    <text evidence="1">The sequence shown here is derived from an EMBL/GenBank/DDBJ whole genome shotgun (WGS) entry which is preliminary data.</text>
</comment>
<dbReference type="Proteomes" id="UP000824120">
    <property type="component" value="Chromosome 7"/>
</dbReference>
<evidence type="ECO:0000313" key="1">
    <source>
        <dbReference type="EMBL" id="KAG5595526.1"/>
    </source>
</evidence>
<gene>
    <name evidence="1" type="ORF">H5410_036758</name>
</gene>
<sequence>MGMHCWRKTQNVNLTILFAVNIFTGLMSKQVMTDYRSNHCIFYLELNTLFKKNEMQQAIDIFVGEIITDHSSKNPVGEELKQIWRTIMHV</sequence>
<evidence type="ECO:0000313" key="2">
    <source>
        <dbReference type="Proteomes" id="UP000824120"/>
    </source>
</evidence>
<protein>
    <submittedName>
        <fullName evidence="1">Uncharacterized protein</fullName>
    </submittedName>
</protein>
<proteinExistence type="predicted"/>
<keyword evidence="2" id="KW-1185">Reference proteome</keyword>